<comment type="catalytic activity">
    <reaction evidence="9">
        <text>S-hexadecanoyl-L-cysteinyl-[protein] + H2O = L-cysteinyl-[protein] + hexadecanoate + H(+)</text>
        <dbReference type="Rhea" id="RHEA:19233"/>
        <dbReference type="Rhea" id="RHEA-COMP:10131"/>
        <dbReference type="Rhea" id="RHEA-COMP:11032"/>
        <dbReference type="ChEBI" id="CHEBI:7896"/>
        <dbReference type="ChEBI" id="CHEBI:15377"/>
        <dbReference type="ChEBI" id="CHEBI:15378"/>
        <dbReference type="ChEBI" id="CHEBI:29950"/>
        <dbReference type="ChEBI" id="CHEBI:74151"/>
        <dbReference type="EC" id="3.1.2.22"/>
    </reaction>
</comment>
<evidence type="ECO:0000256" key="5">
    <source>
        <dbReference type="ARBA" id="ARBA00022801"/>
    </source>
</evidence>
<keyword evidence="5" id="KW-0378">Hydrolase</keyword>
<keyword evidence="10" id="KW-0472">Membrane</keyword>
<dbReference type="InterPro" id="IPR050565">
    <property type="entry name" value="LYPA1-2/EST-like"/>
</dbReference>
<dbReference type="AlphaFoldDB" id="A0A5B0NS63"/>
<evidence type="ECO:0000256" key="3">
    <source>
        <dbReference type="ARBA" id="ARBA00014923"/>
    </source>
</evidence>
<dbReference type="GO" id="GO:0052689">
    <property type="term" value="F:carboxylic ester hydrolase activity"/>
    <property type="evidence" value="ECO:0007669"/>
    <property type="project" value="UniProtKB-KW"/>
</dbReference>
<dbReference type="EMBL" id="VDEP01000378">
    <property type="protein sequence ID" value="KAA1092061.1"/>
    <property type="molecule type" value="Genomic_DNA"/>
</dbReference>
<dbReference type="PANTHER" id="PTHR10655:SF17">
    <property type="entry name" value="LYSOPHOSPHOLIPASE-LIKE PROTEIN 1"/>
    <property type="match status" value="1"/>
</dbReference>
<dbReference type="GO" id="GO:0005737">
    <property type="term" value="C:cytoplasm"/>
    <property type="evidence" value="ECO:0007669"/>
    <property type="project" value="TreeGrafter"/>
</dbReference>
<dbReference type="Pfam" id="PF02230">
    <property type="entry name" value="Abhydrolase_2"/>
    <property type="match status" value="1"/>
</dbReference>
<sequence>MTPGIHTKPSLRATLIGAGVMASLMLFHLYLEYQPSLFLLNHDLRGGTRVIQDPRSPSTLLNESSPARGWLEVEYPAGPLEPLEYTRLPAIKGPNNWTCLLLHGLGDHQASDSFRLREALLTLRPALFEPMSFVIPAADALPVTVFPGLPRPAWFDIRNWSDIHRDEDVLHMKNNVRRLVHIINLLQLDLSRTIIAGFSQGAVMSLLLGLTLDRPPAGVIMLSGFLPMPDQLEAIFSRPTTETGIRRQTILHWLHGAEDPYFPLPFAQQGFRRLQKLALFPPHNLFFSQINRLDHRWSLEELGLLANSSLDRFFPTTPSSS</sequence>
<evidence type="ECO:0000256" key="9">
    <source>
        <dbReference type="ARBA" id="ARBA00047337"/>
    </source>
</evidence>
<evidence type="ECO:0000313" key="13">
    <source>
        <dbReference type="Proteomes" id="UP000325313"/>
    </source>
</evidence>
<keyword evidence="6" id="KW-0443">Lipid metabolism</keyword>
<dbReference type="GO" id="GO:0006631">
    <property type="term" value="P:fatty acid metabolic process"/>
    <property type="evidence" value="ECO:0007669"/>
    <property type="project" value="UniProtKB-KW"/>
</dbReference>
<dbReference type="Gene3D" id="3.40.50.1820">
    <property type="entry name" value="alpha/beta hydrolase"/>
    <property type="match status" value="1"/>
</dbReference>
<gene>
    <name evidence="12" type="ORF">PGTUg99_010721</name>
</gene>
<keyword evidence="10" id="KW-1133">Transmembrane helix</keyword>
<keyword evidence="10" id="KW-0812">Transmembrane</keyword>
<dbReference type="Proteomes" id="UP000325313">
    <property type="component" value="Unassembled WGS sequence"/>
</dbReference>
<comment type="similarity">
    <text evidence="1">Belongs to the AB hydrolase superfamily. AB hydrolase 2 family.</text>
</comment>
<evidence type="ECO:0000256" key="6">
    <source>
        <dbReference type="ARBA" id="ARBA00022832"/>
    </source>
</evidence>
<organism evidence="12 13">
    <name type="scientific">Puccinia graminis f. sp. tritici</name>
    <dbReference type="NCBI Taxonomy" id="56615"/>
    <lineage>
        <taxon>Eukaryota</taxon>
        <taxon>Fungi</taxon>
        <taxon>Dikarya</taxon>
        <taxon>Basidiomycota</taxon>
        <taxon>Pucciniomycotina</taxon>
        <taxon>Pucciniomycetes</taxon>
        <taxon>Pucciniales</taxon>
        <taxon>Pucciniaceae</taxon>
        <taxon>Puccinia</taxon>
    </lineage>
</organism>
<evidence type="ECO:0000256" key="4">
    <source>
        <dbReference type="ARBA" id="ARBA00022487"/>
    </source>
</evidence>
<evidence type="ECO:0000313" key="12">
    <source>
        <dbReference type="EMBL" id="KAA1092061.1"/>
    </source>
</evidence>
<evidence type="ECO:0000256" key="8">
    <source>
        <dbReference type="ARBA" id="ARBA00031195"/>
    </source>
</evidence>
<reference evidence="12 13" key="1">
    <citation type="submission" date="2019-05" db="EMBL/GenBank/DDBJ databases">
        <title>Emergence of the Ug99 lineage of the wheat stem rust pathogen through somatic hybridization.</title>
        <authorList>
            <person name="Li F."/>
            <person name="Upadhyaya N.M."/>
            <person name="Sperschneider J."/>
            <person name="Matny O."/>
            <person name="Nguyen-Phuc H."/>
            <person name="Mago R."/>
            <person name="Raley C."/>
            <person name="Miller M.E."/>
            <person name="Silverstein K.A.T."/>
            <person name="Henningsen E."/>
            <person name="Hirsch C.D."/>
            <person name="Visser B."/>
            <person name="Pretorius Z.A."/>
            <person name="Steffenson B.J."/>
            <person name="Schwessinger B."/>
            <person name="Dodds P.N."/>
            <person name="Figueroa M."/>
        </authorList>
    </citation>
    <scope>NUCLEOTIDE SEQUENCE [LARGE SCALE GENOMIC DNA]</scope>
    <source>
        <strain evidence="12 13">Ug99</strain>
    </source>
</reference>
<dbReference type="FunFam" id="3.40.50.1820:FF:000716">
    <property type="entry name" value="Uncharacterized protein"/>
    <property type="match status" value="1"/>
</dbReference>
<dbReference type="InterPro" id="IPR029058">
    <property type="entry name" value="AB_hydrolase_fold"/>
</dbReference>
<evidence type="ECO:0000256" key="7">
    <source>
        <dbReference type="ARBA" id="ARBA00029392"/>
    </source>
</evidence>
<keyword evidence="4" id="KW-0719">Serine esterase</keyword>
<dbReference type="EC" id="3.1.2.22" evidence="2"/>
<feature type="domain" description="Phospholipase/carboxylesterase/thioesterase" evidence="11">
    <location>
        <begin position="93"/>
        <end position="278"/>
    </location>
</feature>
<evidence type="ECO:0000256" key="2">
    <source>
        <dbReference type="ARBA" id="ARBA00012423"/>
    </source>
</evidence>
<keyword evidence="6" id="KW-0276">Fatty acid metabolism</keyword>
<dbReference type="PANTHER" id="PTHR10655">
    <property type="entry name" value="LYSOPHOSPHOLIPASE-RELATED"/>
    <property type="match status" value="1"/>
</dbReference>
<accession>A0A5B0NS63</accession>
<evidence type="ECO:0000259" key="11">
    <source>
        <dbReference type="Pfam" id="PF02230"/>
    </source>
</evidence>
<name>A0A5B0NS63_PUCGR</name>
<dbReference type="InterPro" id="IPR003140">
    <property type="entry name" value="PLipase/COase/thioEstase"/>
</dbReference>
<evidence type="ECO:0000256" key="1">
    <source>
        <dbReference type="ARBA" id="ARBA00006499"/>
    </source>
</evidence>
<feature type="transmembrane region" description="Helical" evidence="10">
    <location>
        <begin position="12"/>
        <end position="31"/>
    </location>
</feature>
<dbReference type="SUPFAM" id="SSF53474">
    <property type="entry name" value="alpha/beta-Hydrolases"/>
    <property type="match status" value="1"/>
</dbReference>
<evidence type="ECO:0000256" key="10">
    <source>
        <dbReference type="SAM" id="Phobius"/>
    </source>
</evidence>
<proteinExistence type="inferred from homology"/>
<comment type="function">
    <text evidence="7">Hydrolyzes fatty acids from S-acylated cysteine residues in proteins with a strong preference for palmitoylated G-alpha proteins over other acyl substrates. Mediates the deacylation of G-alpha proteins such as GPA1 in vivo, but has weak or no activity toward palmitoylated Ras proteins. Has weak lysophospholipase activity in vitro; however such activity may not exist in vivo.</text>
</comment>
<protein>
    <recommendedName>
        <fullName evidence="3">Acyl-protein thioesterase 1</fullName>
        <ecNumber evidence="2">3.1.2.22</ecNumber>
    </recommendedName>
    <alternativeName>
        <fullName evidence="8">Palmitoyl-protein hydrolase</fullName>
    </alternativeName>
</protein>
<comment type="caution">
    <text evidence="12">The sequence shown here is derived from an EMBL/GenBank/DDBJ whole genome shotgun (WGS) entry which is preliminary data.</text>
</comment>
<dbReference type="GO" id="GO:0008474">
    <property type="term" value="F:palmitoyl-(protein) hydrolase activity"/>
    <property type="evidence" value="ECO:0007669"/>
    <property type="project" value="UniProtKB-EC"/>
</dbReference>